<dbReference type="PANTHER" id="PTHR43884:SF20">
    <property type="entry name" value="ACYL-COA DEHYDROGENASE FADE28"/>
    <property type="match status" value="1"/>
</dbReference>
<accession>A0A382MNK9</accession>
<dbReference type="GO" id="GO:0050660">
    <property type="term" value="F:flavin adenine dinucleotide binding"/>
    <property type="evidence" value="ECO:0007669"/>
    <property type="project" value="InterPro"/>
</dbReference>
<keyword evidence="3" id="KW-0560">Oxidoreductase</keyword>
<dbReference type="Gene3D" id="1.10.540.10">
    <property type="entry name" value="Acyl-CoA dehydrogenase/oxidase, N-terminal domain"/>
    <property type="match status" value="1"/>
</dbReference>
<dbReference type="SUPFAM" id="SSF56645">
    <property type="entry name" value="Acyl-CoA dehydrogenase NM domain-like"/>
    <property type="match status" value="1"/>
</dbReference>
<evidence type="ECO:0000313" key="5">
    <source>
        <dbReference type="EMBL" id="SVC48911.1"/>
    </source>
</evidence>
<dbReference type="PANTHER" id="PTHR43884">
    <property type="entry name" value="ACYL-COA DEHYDROGENASE"/>
    <property type="match status" value="1"/>
</dbReference>
<evidence type="ECO:0000259" key="4">
    <source>
        <dbReference type="Pfam" id="PF02771"/>
    </source>
</evidence>
<evidence type="ECO:0000256" key="2">
    <source>
        <dbReference type="ARBA" id="ARBA00022827"/>
    </source>
</evidence>
<dbReference type="AlphaFoldDB" id="A0A382MNK9"/>
<dbReference type="Pfam" id="PF02771">
    <property type="entry name" value="Acyl-CoA_dh_N"/>
    <property type="match status" value="1"/>
</dbReference>
<gene>
    <name evidence="5" type="ORF">METZ01_LOCUS301765</name>
</gene>
<evidence type="ECO:0000256" key="1">
    <source>
        <dbReference type="ARBA" id="ARBA00022630"/>
    </source>
</evidence>
<name>A0A382MNK9_9ZZZZ</name>
<dbReference type="GO" id="GO:0003995">
    <property type="term" value="F:acyl-CoA dehydrogenase activity"/>
    <property type="evidence" value="ECO:0007669"/>
    <property type="project" value="TreeGrafter"/>
</dbReference>
<protein>
    <recommendedName>
        <fullName evidence="4">Acyl-CoA dehydrogenase/oxidase N-terminal domain-containing protein</fullName>
    </recommendedName>
</protein>
<sequence>MDLSLNETQQMLRNTAKDFFTSECPETHVREMETDNEGYNKQLWEKIVNQGWLGIPFPEKYGGFGLSFLEFCILLEEAGRVLLPEPLFEAVLLGGMPIFVSGNEKQKEELLPKVISGESIITLAFHEEDDLISPLSIQTNATLDNNVYKLNGRKMFVPIPIP</sequence>
<dbReference type="InterPro" id="IPR013786">
    <property type="entry name" value="AcylCoA_DH/ox_N"/>
</dbReference>
<proteinExistence type="predicted"/>
<dbReference type="InterPro" id="IPR009100">
    <property type="entry name" value="AcylCoA_DH/oxidase_NM_dom_sf"/>
</dbReference>
<feature type="domain" description="Acyl-CoA dehydrogenase/oxidase N-terminal" evidence="4">
    <location>
        <begin position="6"/>
        <end position="118"/>
    </location>
</feature>
<keyword evidence="2" id="KW-0274">FAD</keyword>
<reference evidence="5" key="1">
    <citation type="submission" date="2018-05" db="EMBL/GenBank/DDBJ databases">
        <authorList>
            <person name="Lanie J.A."/>
            <person name="Ng W.-L."/>
            <person name="Kazmierczak K.M."/>
            <person name="Andrzejewski T.M."/>
            <person name="Davidsen T.M."/>
            <person name="Wayne K.J."/>
            <person name="Tettelin H."/>
            <person name="Glass J.I."/>
            <person name="Rusch D."/>
            <person name="Podicherti R."/>
            <person name="Tsui H.-C.T."/>
            <person name="Winkler M.E."/>
        </authorList>
    </citation>
    <scope>NUCLEOTIDE SEQUENCE</scope>
</reference>
<evidence type="ECO:0000256" key="3">
    <source>
        <dbReference type="ARBA" id="ARBA00023002"/>
    </source>
</evidence>
<dbReference type="EMBL" id="UINC01094021">
    <property type="protein sequence ID" value="SVC48911.1"/>
    <property type="molecule type" value="Genomic_DNA"/>
</dbReference>
<feature type="non-terminal residue" evidence="5">
    <location>
        <position position="162"/>
    </location>
</feature>
<keyword evidence="1" id="KW-0285">Flavoprotein</keyword>
<dbReference type="InterPro" id="IPR037069">
    <property type="entry name" value="AcylCoA_DH/ox_N_sf"/>
</dbReference>
<organism evidence="5">
    <name type="scientific">marine metagenome</name>
    <dbReference type="NCBI Taxonomy" id="408172"/>
    <lineage>
        <taxon>unclassified sequences</taxon>
        <taxon>metagenomes</taxon>
        <taxon>ecological metagenomes</taxon>
    </lineage>
</organism>